<dbReference type="AlphaFoldDB" id="A0A1G2F7E0"/>
<organism evidence="3 4">
    <name type="scientific">Candidatus Portnoybacteria bacterium RBG_19FT_COMBO_36_7</name>
    <dbReference type="NCBI Taxonomy" id="1801992"/>
    <lineage>
        <taxon>Bacteria</taxon>
        <taxon>Candidatus Portnoyibacteriota</taxon>
    </lineage>
</organism>
<dbReference type="InterPro" id="IPR011856">
    <property type="entry name" value="tRNA_endonuc-like_dom_sf"/>
</dbReference>
<dbReference type="HAMAP" id="MF_00048">
    <property type="entry name" value="UPF0102"/>
    <property type="match status" value="1"/>
</dbReference>
<proteinExistence type="inferred from homology"/>
<reference evidence="3 4" key="1">
    <citation type="journal article" date="2016" name="Nat. Commun.">
        <title>Thousands of microbial genomes shed light on interconnected biogeochemical processes in an aquifer system.</title>
        <authorList>
            <person name="Anantharaman K."/>
            <person name="Brown C.T."/>
            <person name="Hug L.A."/>
            <person name="Sharon I."/>
            <person name="Castelle C.J."/>
            <person name="Probst A.J."/>
            <person name="Thomas B.C."/>
            <person name="Singh A."/>
            <person name="Wilkins M.J."/>
            <person name="Karaoz U."/>
            <person name="Brodie E.L."/>
            <person name="Williams K.H."/>
            <person name="Hubbard S.S."/>
            <person name="Banfield J.F."/>
        </authorList>
    </citation>
    <scope>NUCLEOTIDE SEQUENCE [LARGE SCALE GENOMIC DNA]</scope>
</reference>
<evidence type="ECO:0000313" key="4">
    <source>
        <dbReference type="Proteomes" id="UP000179099"/>
    </source>
</evidence>
<dbReference type="InterPro" id="IPR011335">
    <property type="entry name" value="Restrct_endonuc-II-like"/>
</dbReference>
<dbReference type="PANTHER" id="PTHR34039:SF1">
    <property type="entry name" value="UPF0102 PROTEIN YRAN"/>
    <property type="match status" value="1"/>
</dbReference>
<evidence type="ECO:0000313" key="3">
    <source>
        <dbReference type="EMBL" id="OGZ33979.1"/>
    </source>
</evidence>
<dbReference type="CDD" id="cd20736">
    <property type="entry name" value="PoNe_Nuclease"/>
    <property type="match status" value="1"/>
</dbReference>
<protein>
    <recommendedName>
        <fullName evidence="2">UPF0102 protein A2Y98_00735</fullName>
    </recommendedName>
</protein>
<dbReference type="Pfam" id="PF02021">
    <property type="entry name" value="UPF0102"/>
    <property type="match status" value="1"/>
</dbReference>
<evidence type="ECO:0000256" key="2">
    <source>
        <dbReference type="HAMAP-Rule" id="MF_00048"/>
    </source>
</evidence>
<evidence type="ECO:0000256" key="1">
    <source>
        <dbReference type="ARBA" id="ARBA00006738"/>
    </source>
</evidence>
<dbReference type="STRING" id="1801992.A2Y98_00735"/>
<dbReference type="Proteomes" id="UP000179099">
    <property type="component" value="Unassembled WGS sequence"/>
</dbReference>
<sequence length="145" mass="16970">MKRTIFKYNLMRRENQILGAEGEKIAENFLKQKGYRILSRNWKCKLGELDIVAAKTSGKIFKKTKAIVFVEVKTIDMADAQFIGQAEQNVDYFKQKHLIKSAECYLKFNKVSPEIPWQIDVIAIEFDRAANRHIIRHLERAVYGY</sequence>
<name>A0A1G2F7E0_9BACT</name>
<dbReference type="GO" id="GO:0003676">
    <property type="term" value="F:nucleic acid binding"/>
    <property type="evidence" value="ECO:0007669"/>
    <property type="project" value="InterPro"/>
</dbReference>
<dbReference type="SUPFAM" id="SSF52980">
    <property type="entry name" value="Restriction endonuclease-like"/>
    <property type="match status" value="1"/>
</dbReference>
<comment type="similarity">
    <text evidence="1 2">Belongs to the UPF0102 family.</text>
</comment>
<dbReference type="InterPro" id="IPR003509">
    <property type="entry name" value="UPF0102_YraN-like"/>
</dbReference>
<gene>
    <name evidence="3" type="ORF">A2Y98_00735</name>
</gene>
<dbReference type="EMBL" id="MHMW01000021">
    <property type="protein sequence ID" value="OGZ33979.1"/>
    <property type="molecule type" value="Genomic_DNA"/>
</dbReference>
<accession>A0A1G2F7E0</accession>
<dbReference type="Gene3D" id="3.40.1350.10">
    <property type="match status" value="1"/>
</dbReference>
<comment type="caution">
    <text evidence="3">The sequence shown here is derived from an EMBL/GenBank/DDBJ whole genome shotgun (WGS) entry which is preliminary data.</text>
</comment>
<dbReference type="PANTHER" id="PTHR34039">
    <property type="entry name" value="UPF0102 PROTEIN YRAN"/>
    <property type="match status" value="1"/>
</dbReference>